<feature type="domain" description="HTH cro/C1-type" evidence="1">
    <location>
        <begin position="6"/>
        <end position="48"/>
    </location>
</feature>
<dbReference type="Pfam" id="PF01381">
    <property type="entry name" value="HTH_3"/>
    <property type="match status" value="1"/>
</dbReference>
<evidence type="ECO:0000259" key="1">
    <source>
        <dbReference type="PROSITE" id="PS50943"/>
    </source>
</evidence>
<gene>
    <name evidence="2" type="ORF">SAMN04244570_3595</name>
</gene>
<dbReference type="Proteomes" id="UP000190042">
    <property type="component" value="Unassembled WGS sequence"/>
</dbReference>
<dbReference type="PROSITE" id="PS50943">
    <property type="entry name" value="HTH_CROC1"/>
    <property type="match status" value="1"/>
</dbReference>
<dbReference type="SUPFAM" id="SSF47413">
    <property type="entry name" value="lambda repressor-like DNA-binding domains"/>
    <property type="match status" value="1"/>
</dbReference>
<dbReference type="EMBL" id="FUYJ01000009">
    <property type="protein sequence ID" value="SKB05245.1"/>
    <property type="molecule type" value="Genomic_DNA"/>
</dbReference>
<dbReference type="RefSeq" id="WP_078818552.1">
    <property type="nucleotide sequence ID" value="NZ_FUYJ01000009.1"/>
</dbReference>
<sequence length="94" mass="10432">MDIGYLRETRKKADLTQEEMAPLMQASRPTISKLENGERALKADDLIRWLQVTSAQMSKNTTALEAGIAFVNGVDIVVLADMLTKFVGGFIKFL</sequence>
<dbReference type="GO" id="GO:0003677">
    <property type="term" value="F:DNA binding"/>
    <property type="evidence" value="ECO:0007669"/>
    <property type="project" value="InterPro"/>
</dbReference>
<dbReference type="SMART" id="SM00530">
    <property type="entry name" value="HTH_XRE"/>
    <property type="match status" value="1"/>
</dbReference>
<evidence type="ECO:0000313" key="2">
    <source>
        <dbReference type="EMBL" id="SKB05245.1"/>
    </source>
</evidence>
<keyword evidence="3" id="KW-1185">Reference proteome</keyword>
<reference evidence="3" key="1">
    <citation type="submission" date="2017-02" db="EMBL/GenBank/DDBJ databases">
        <authorList>
            <person name="Varghese N."/>
            <person name="Submissions S."/>
        </authorList>
    </citation>
    <scope>NUCLEOTIDE SEQUENCE [LARGE SCALE GENOMIC DNA]</scope>
    <source>
        <strain evidence="3">DSM 23966</strain>
    </source>
</reference>
<protein>
    <submittedName>
        <fullName evidence="2">Helix-turn-helix</fullName>
    </submittedName>
</protein>
<organism evidence="2 3">
    <name type="scientific">Sporosarcina newyorkensis</name>
    <dbReference type="NCBI Taxonomy" id="759851"/>
    <lineage>
        <taxon>Bacteria</taxon>
        <taxon>Bacillati</taxon>
        <taxon>Bacillota</taxon>
        <taxon>Bacilli</taxon>
        <taxon>Bacillales</taxon>
        <taxon>Caryophanaceae</taxon>
        <taxon>Sporosarcina</taxon>
    </lineage>
</organism>
<dbReference type="Gene3D" id="1.10.260.40">
    <property type="entry name" value="lambda repressor-like DNA-binding domains"/>
    <property type="match status" value="1"/>
</dbReference>
<dbReference type="InterPro" id="IPR010982">
    <property type="entry name" value="Lambda_DNA-bd_dom_sf"/>
</dbReference>
<dbReference type="InterPro" id="IPR001387">
    <property type="entry name" value="Cro/C1-type_HTH"/>
</dbReference>
<evidence type="ECO:0000313" key="3">
    <source>
        <dbReference type="Proteomes" id="UP000190042"/>
    </source>
</evidence>
<dbReference type="AlphaFoldDB" id="A0A1T4YVH5"/>
<dbReference type="CDD" id="cd00093">
    <property type="entry name" value="HTH_XRE"/>
    <property type="match status" value="1"/>
</dbReference>
<proteinExistence type="predicted"/>
<name>A0A1T4YVH5_9BACL</name>
<accession>A0A1T4YVH5</accession>